<name>A0AB35BZF6_9GAMM</name>
<dbReference type="EMBL" id="JAGIBU010000006">
    <property type="protein sequence ID" value="MBS7825049.1"/>
    <property type="molecule type" value="Genomic_DNA"/>
</dbReference>
<dbReference type="RefSeq" id="WP_213404161.1">
    <property type="nucleotide sequence ID" value="NZ_JAGIBT010000007.1"/>
</dbReference>
<feature type="transmembrane region" description="Helical" evidence="1">
    <location>
        <begin position="12"/>
        <end position="39"/>
    </location>
</feature>
<evidence type="ECO:0000256" key="1">
    <source>
        <dbReference type="SAM" id="Phobius"/>
    </source>
</evidence>
<keyword evidence="1" id="KW-1133">Transmembrane helix</keyword>
<reference evidence="2" key="1">
    <citation type="submission" date="2021-03" db="EMBL/GenBank/DDBJ databases">
        <title>Identification and antibiotic profiling of Wohlfahrtiimonas chitiniclastica, an underestimated human pathogen.</title>
        <authorList>
            <person name="Kopf A."/>
            <person name="Bunk B."/>
            <person name="Coldewey S."/>
            <person name="Gunzer F."/>
            <person name="Riedel T."/>
            <person name="Schroettner P."/>
        </authorList>
    </citation>
    <scope>NUCLEOTIDE SEQUENCE</scope>
    <source>
        <strain evidence="2">DSM 100917</strain>
    </source>
</reference>
<dbReference type="Pfam" id="PF07963">
    <property type="entry name" value="N_methyl"/>
    <property type="match status" value="1"/>
</dbReference>
<evidence type="ECO:0000313" key="3">
    <source>
        <dbReference type="Proteomes" id="UP000680020"/>
    </source>
</evidence>
<dbReference type="PROSITE" id="PS00409">
    <property type="entry name" value="PROKAR_NTER_METHYL"/>
    <property type="match status" value="1"/>
</dbReference>
<dbReference type="NCBIfam" id="TIGR02532">
    <property type="entry name" value="IV_pilin_GFxxxE"/>
    <property type="match status" value="1"/>
</dbReference>
<dbReference type="Gene3D" id="3.30.700.10">
    <property type="entry name" value="Glycoprotein, Type 4 Pilin"/>
    <property type="match status" value="1"/>
</dbReference>
<organism evidence="2 3">
    <name type="scientific">Wohlfahrtiimonas chitiniclastica</name>
    <dbReference type="NCBI Taxonomy" id="400946"/>
    <lineage>
        <taxon>Bacteria</taxon>
        <taxon>Pseudomonadati</taxon>
        <taxon>Pseudomonadota</taxon>
        <taxon>Gammaproteobacteria</taxon>
        <taxon>Cardiobacteriales</taxon>
        <taxon>Ignatzschineriaceae</taxon>
        <taxon>Wohlfahrtiimonas</taxon>
    </lineage>
</organism>
<dbReference type="Proteomes" id="UP000680020">
    <property type="component" value="Unassembled WGS sequence"/>
</dbReference>
<keyword evidence="1" id="KW-0812">Transmembrane</keyword>
<proteinExistence type="predicted"/>
<accession>A0AB35BZF6</accession>
<dbReference type="InterPro" id="IPR012902">
    <property type="entry name" value="N_methyl_site"/>
</dbReference>
<sequence length="285" mass="31591">MRSHRTLHSKGYTLIELMITLVIFAIIALFGLPAFYAFLGKSDMKNQVAQAANFLRSAQEIATATNRTVYVYTEGYKGYDTANKAQKESYWNQPWIMSFKPVGRDFVTFEKQEKALLKDNSPYEIARQRVFKDNGQFNIYTLESAMNASNGLISEPGGIYALNGYRSQNGGKPGFLKFSPSGEVTLPIFVIAKKGKNYSFTSLSAKWRDVFDGTYKGFAKGNSTGNVVALLGGCRTHQGKIADTISYTFNQDAMLPADLFAMDSANKFSPAFAFGNSACHSVFMQ</sequence>
<keyword evidence="1" id="KW-0472">Membrane</keyword>
<dbReference type="AlphaFoldDB" id="A0AB35BZF6"/>
<dbReference type="InterPro" id="IPR045584">
    <property type="entry name" value="Pilin-like"/>
</dbReference>
<evidence type="ECO:0000313" key="2">
    <source>
        <dbReference type="EMBL" id="MBS7825049.1"/>
    </source>
</evidence>
<protein>
    <submittedName>
        <fullName evidence="2">Prepilin-type N-terminal cleavage/methylation domain-containing protein</fullName>
    </submittedName>
</protein>
<dbReference type="SUPFAM" id="SSF54523">
    <property type="entry name" value="Pili subunits"/>
    <property type="match status" value="1"/>
</dbReference>
<comment type="caution">
    <text evidence="2">The sequence shown here is derived from an EMBL/GenBank/DDBJ whole genome shotgun (WGS) entry which is preliminary data.</text>
</comment>
<gene>
    <name evidence="2" type="ORF">J7561_07500</name>
</gene>